<dbReference type="InterPro" id="IPR001647">
    <property type="entry name" value="HTH_TetR"/>
</dbReference>
<proteinExistence type="predicted"/>
<feature type="DNA-binding region" description="H-T-H motif" evidence="4">
    <location>
        <begin position="25"/>
        <end position="44"/>
    </location>
</feature>
<dbReference type="Proteomes" id="UP001337681">
    <property type="component" value="Unassembled WGS sequence"/>
</dbReference>
<dbReference type="PROSITE" id="PS50977">
    <property type="entry name" value="HTH_TETR_2"/>
    <property type="match status" value="1"/>
</dbReference>
<dbReference type="Gene3D" id="1.10.10.60">
    <property type="entry name" value="Homeodomain-like"/>
    <property type="match status" value="1"/>
</dbReference>
<dbReference type="Pfam" id="PF00440">
    <property type="entry name" value="TetR_N"/>
    <property type="match status" value="1"/>
</dbReference>
<dbReference type="RefSeq" id="WP_330146807.1">
    <property type="nucleotide sequence ID" value="NZ_JAZDQU010000002.1"/>
</dbReference>
<dbReference type="PRINTS" id="PR00455">
    <property type="entry name" value="HTHTETR"/>
</dbReference>
<gene>
    <name evidence="6" type="ORF">VRU49_10860</name>
</gene>
<dbReference type="InterPro" id="IPR050109">
    <property type="entry name" value="HTH-type_TetR-like_transc_reg"/>
</dbReference>
<evidence type="ECO:0000256" key="4">
    <source>
        <dbReference type="PROSITE-ProRule" id="PRU00335"/>
    </source>
</evidence>
<keyword evidence="7" id="KW-1185">Reference proteome</keyword>
<dbReference type="PANTHER" id="PTHR30055">
    <property type="entry name" value="HTH-TYPE TRANSCRIPTIONAL REGULATOR RUTR"/>
    <property type="match status" value="1"/>
</dbReference>
<evidence type="ECO:0000256" key="1">
    <source>
        <dbReference type="ARBA" id="ARBA00023015"/>
    </source>
</evidence>
<evidence type="ECO:0000313" key="6">
    <source>
        <dbReference type="EMBL" id="MEE1885916.1"/>
    </source>
</evidence>
<dbReference type="Gene3D" id="1.10.357.10">
    <property type="entry name" value="Tetracycline Repressor, domain 2"/>
    <property type="match status" value="1"/>
</dbReference>
<accession>A0ABU7H5S7</accession>
<dbReference type="EMBL" id="JAZDQU010000002">
    <property type="protein sequence ID" value="MEE1885916.1"/>
    <property type="molecule type" value="Genomic_DNA"/>
</dbReference>
<dbReference type="SUPFAM" id="SSF46689">
    <property type="entry name" value="Homeodomain-like"/>
    <property type="match status" value="1"/>
</dbReference>
<organism evidence="6 7">
    <name type="scientific">Pedobacter flavus</name>
    <dbReference type="NCBI Taxonomy" id="3113906"/>
    <lineage>
        <taxon>Bacteria</taxon>
        <taxon>Pseudomonadati</taxon>
        <taxon>Bacteroidota</taxon>
        <taxon>Sphingobacteriia</taxon>
        <taxon>Sphingobacteriales</taxon>
        <taxon>Sphingobacteriaceae</taxon>
        <taxon>Pedobacter</taxon>
    </lineage>
</organism>
<comment type="caution">
    <text evidence="6">The sequence shown here is derived from an EMBL/GenBank/DDBJ whole genome shotgun (WGS) entry which is preliminary data.</text>
</comment>
<protein>
    <submittedName>
        <fullName evidence="6">TetR/AcrR family transcriptional regulator</fullName>
    </submittedName>
</protein>
<feature type="domain" description="HTH tetR-type" evidence="5">
    <location>
        <begin position="2"/>
        <end position="62"/>
    </location>
</feature>
<reference evidence="6 7" key="1">
    <citation type="submission" date="2024-01" db="EMBL/GenBank/DDBJ databases">
        <title>Pedobacter sp. nov., isolated from oil-contaminated soil.</title>
        <authorList>
            <person name="Le N.T.T."/>
        </authorList>
    </citation>
    <scope>NUCLEOTIDE SEQUENCE [LARGE SCALE GENOMIC DNA]</scope>
    <source>
        <strain evidence="6 7">VNH31</strain>
    </source>
</reference>
<keyword evidence="2 4" id="KW-0238">DNA-binding</keyword>
<evidence type="ECO:0000313" key="7">
    <source>
        <dbReference type="Proteomes" id="UP001337681"/>
    </source>
</evidence>
<sequence length="205" mass="23880">MDKKREQIIAGALRRFSHYGINKTTMNEIADDLAMSKPSLYYYFPDKSAIIFAVAEKIIGEYLAYVKSIFDKKMDYAAAMTSLIDYRYTFMKKYFMLHLGEMDNEPLKDEKLMALVQDLRVKEEELITNVLEIAKKEGKLVIKDSNIIADLFLDSLMGLRLFLHLQKCVFPDQDAFEKLYQKQKHLCEIFIKGITNQNYGAKDIK</sequence>
<dbReference type="PANTHER" id="PTHR30055:SF234">
    <property type="entry name" value="HTH-TYPE TRANSCRIPTIONAL REGULATOR BETI"/>
    <property type="match status" value="1"/>
</dbReference>
<evidence type="ECO:0000259" key="5">
    <source>
        <dbReference type="PROSITE" id="PS50977"/>
    </source>
</evidence>
<evidence type="ECO:0000256" key="2">
    <source>
        <dbReference type="ARBA" id="ARBA00023125"/>
    </source>
</evidence>
<keyword evidence="1" id="KW-0805">Transcription regulation</keyword>
<name>A0ABU7H5S7_9SPHI</name>
<evidence type="ECO:0000256" key="3">
    <source>
        <dbReference type="ARBA" id="ARBA00023163"/>
    </source>
</evidence>
<dbReference type="InterPro" id="IPR009057">
    <property type="entry name" value="Homeodomain-like_sf"/>
</dbReference>
<keyword evidence="3" id="KW-0804">Transcription</keyword>